<protein>
    <submittedName>
        <fullName evidence="1">Uncharacterized protein</fullName>
    </submittedName>
</protein>
<gene>
    <name evidence="1" type="primary">ORF52833</name>
</gene>
<sequence length="148" mass="16804">VNDFYDKKVWPYKLKRDVRESEEDLILRNCSQAITTTGIKSDSLSDLLNGNVIDNDYGYINSIVMFGVSISAPTLTEVTALDKRNPIGETDSNANNKKMPKIVIEQPSDDEDNVGSDTDECNLDEYYKSQVILSEWEEICRDLRVTEL</sequence>
<organism evidence="1">
    <name type="scientific">Arion vulgaris</name>
    <dbReference type="NCBI Taxonomy" id="1028688"/>
    <lineage>
        <taxon>Eukaryota</taxon>
        <taxon>Metazoa</taxon>
        <taxon>Spiralia</taxon>
        <taxon>Lophotrochozoa</taxon>
        <taxon>Mollusca</taxon>
        <taxon>Gastropoda</taxon>
        <taxon>Heterobranchia</taxon>
        <taxon>Euthyneura</taxon>
        <taxon>Panpulmonata</taxon>
        <taxon>Eupulmonata</taxon>
        <taxon>Stylommatophora</taxon>
        <taxon>Helicina</taxon>
        <taxon>Arionoidea</taxon>
        <taxon>Arionidae</taxon>
        <taxon>Arion</taxon>
    </lineage>
</organism>
<accession>A0A0B6Z9Y2</accession>
<evidence type="ECO:0000313" key="1">
    <source>
        <dbReference type="EMBL" id="CEK64761.1"/>
    </source>
</evidence>
<dbReference type="EMBL" id="HACG01017896">
    <property type="protein sequence ID" value="CEK64761.1"/>
    <property type="molecule type" value="Transcribed_RNA"/>
</dbReference>
<proteinExistence type="predicted"/>
<name>A0A0B6Z9Y2_9EUPU</name>
<dbReference type="AlphaFoldDB" id="A0A0B6Z9Y2"/>
<feature type="non-terminal residue" evidence="1">
    <location>
        <position position="1"/>
    </location>
</feature>
<reference evidence="1" key="1">
    <citation type="submission" date="2014-12" db="EMBL/GenBank/DDBJ databases">
        <title>Insight into the proteome of Arion vulgaris.</title>
        <authorList>
            <person name="Aradska J."/>
            <person name="Bulat T."/>
            <person name="Smidak R."/>
            <person name="Sarate P."/>
            <person name="Gangsoo J."/>
            <person name="Sialana F."/>
            <person name="Bilban M."/>
            <person name="Lubec G."/>
        </authorList>
    </citation>
    <scope>NUCLEOTIDE SEQUENCE</scope>
    <source>
        <tissue evidence="1">Skin</tissue>
    </source>
</reference>